<dbReference type="RefSeq" id="WP_226392842.1">
    <property type="nucleotide sequence ID" value="NZ_JADCKB010000013.1"/>
</dbReference>
<organism evidence="3 4">
    <name type="scientific">Ructibacterium gallinarum</name>
    <dbReference type="NCBI Taxonomy" id="2779355"/>
    <lineage>
        <taxon>Bacteria</taxon>
        <taxon>Bacillati</taxon>
        <taxon>Bacillota</taxon>
        <taxon>Clostridia</taxon>
        <taxon>Eubacteriales</taxon>
        <taxon>Oscillospiraceae</taxon>
        <taxon>Ructibacterium</taxon>
    </lineage>
</organism>
<evidence type="ECO:0000313" key="4">
    <source>
        <dbReference type="Proteomes" id="UP000806542"/>
    </source>
</evidence>
<evidence type="ECO:0000256" key="1">
    <source>
        <dbReference type="SAM" id="MobiDB-lite"/>
    </source>
</evidence>
<keyword evidence="2" id="KW-0472">Membrane</keyword>
<name>A0A9D5LYF2_9FIRM</name>
<feature type="compositionally biased region" description="Basic and acidic residues" evidence="1">
    <location>
        <begin position="261"/>
        <end position="272"/>
    </location>
</feature>
<keyword evidence="2" id="KW-1133">Transmembrane helix</keyword>
<feature type="region of interest" description="Disordered" evidence="1">
    <location>
        <begin position="246"/>
        <end position="272"/>
    </location>
</feature>
<dbReference type="Proteomes" id="UP000806542">
    <property type="component" value="Unassembled WGS sequence"/>
</dbReference>
<proteinExistence type="predicted"/>
<protein>
    <submittedName>
        <fullName evidence="3">Uncharacterized protein</fullName>
    </submittedName>
</protein>
<evidence type="ECO:0000313" key="3">
    <source>
        <dbReference type="EMBL" id="MBE5040291.1"/>
    </source>
</evidence>
<evidence type="ECO:0000256" key="2">
    <source>
        <dbReference type="SAM" id="Phobius"/>
    </source>
</evidence>
<comment type="caution">
    <text evidence="3">The sequence shown here is derived from an EMBL/GenBank/DDBJ whole genome shotgun (WGS) entry which is preliminary data.</text>
</comment>
<sequence length="741" mass="82396">MKCPRCDISLPDNTEVCPLCHTPLTTGRQDGENKEKSVHTPVAQDTGRFSAIDPSKDTYDFDLQYTLTFKDAGEIRQAIADMELGIGKDHAEELLHPEKAAAAVEKKPEHRQRTREEMEEAAQRAALRRERRNKQRKGGHNSGKRTHVVRMSRTEREKAAALRAAKAKSERSPEKSMKNRRFVFSAGVAVIVVAIIIGAINLFAGMIDGDVHYPTVYTKNNQLYMVYDKKPQQLSQNFISAYAAPKPTATATTKPSSTQKPKTEDPKKYKNETATEKQLISVSADGLYTFFLENVDLNNGCGDLVYYQNDTPKERTVIASSVYYKTVISKDGKSVLYLKNTDETGYHGELCYWNAAQKQEVSVEQNICSENFVFTQDGLAVLYIKNFNPIVNTGDLCVRSFAKDASQENKVIDEKVAFVFGSTPKSNIYLYAKDYNTETGVYNLYVLKENEAPAVYAENAFLPPVILEKTEGIYAYSNYHDNFQTISYIDFATGQTNQMAEDITRIERVRKDEGAVIYTKTYETNKSDYYYIAASETASQKIANAVVEVQENPQGKILFDASDDFSRIAYIGGYDEENCKGALFTLNIINGYAGTEKRISDDAYSCDVSADGAIVRFASSYNRDAGTVNLVSYSNSNTVTLTEGVSAGAFTYDKIGEAMVYARNVQMTPTTSGDVECVSSKGKIRQVDTGVNSYGLKQDGTILLLKKDGEGENPVGKLYYSNQKGSKIRLMDEGVSAVVLY</sequence>
<reference evidence="3" key="1">
    <citation type="submission" date="2020-10" db="EMBL/GenBank/DDBJ databases">
        <title>ChiBAC.</title>
        <authorList>
            <person name="Zenner C."/>
            <person name="Hitch T.C.A."/>
            <person name="Clavel T."/>
        </authorList>
    </citation>
    <scope>NUCLEOTIDE SEQUENCE</scope>
    <source>
        <strain evidence="3">DSM 107454</strain>
    </source>
</reference>
<accession>A0A9D5LYF2</accession>
<feature type="compositionally biased region" description="Low complexity" evidence="1">
    <location>
        <begin position="246"/>
        <end position="260"/>
    </location>
</feature>
<feature type="transmembrane region" description="Helical" evidence="2">
    <location>
        <begin position="182"/>
        <end position="204"/>
    </location>
</feature>
<feature type="region of interest" description="Disordered" evidence="1">
    <location>
        <begin position="99"/>
        <end position="148"/>
    </location>
</feature>
<dbReference type="SUPFAM" id="SSF69304">
    <property type="entry name" value="Tricorn protease N-terminal domain"/>
    <property type="match status" value="2"/>
</dbReference>
<keyword evidence="2" id="KW-0812">Transmembrane</keyword>
<feature type="compositionally biased region" description="Basic residues" evidence="1">
    <location>
        <begin position="129"/>
        <end position="148"/>
    </location>
</feature>
<dbReference type="EMBL" id="JADCKB010000013">
    <property type="protein sequence ID" value="MBE5040291.1"/>
    <property type="molecule type" value="Genomic_DNA"/>
</dbReference>
<gene>
    <name evidence="3" type="ORF">INF28_07425</name>
</gene>
<dbReference type="AlphaFoldDB" id="A0A9D5LYF2"/>
<feature type="compositionally biased region" description="Basic and acidic residues" evidence="1">
    <location>
        <begin position="99"/>
        <end position="108"/>
    </location>
</feature>
<keyword evidence="4" id="KW-1185">Reference proteome</keyword>